<keyword evidence="3" id="KW-1185">Reference proteome</keyword>
<dbReference type="AlphaFoldDB" id="A0A4Y2VGX9"/>
<sequence>MSQQVTSACKSSRHIPSVSPLLIQISREDSATLVLVFQIVIAVSNFVVKMVSKVSKTDVCCQSPSYPINFLPNHTFLCWEATFRVCNRIVLSGFGNLRAFAHTPTELFHNQKRIEGQEGDVLHFTGDLARTRK</sequence>
<keyword evidence="1" id="KW-0812">Transmembrane</keyword>
<feature type="transmembrane region" description="Helical" evidence="1">
    <location>
        <begin position="30"/>
        <end position="48"/>
    </location>
</feature>
<gene>
    <name evidence="2" type="ORF">AVEN_58145_1</name>
</gene>
<proteinExistence type="predicted"/>
<name>A0A4Y2VGX9_ARAVE</name>
<evidence type="ECO:0000313" key="3">
    <source>
        <dbReference type="Proteomes" id="UP000499080"/>
    </source>
</evidence>
<comment type="caution">
    <text evidence="2">The sequence shown here is derived from an EMBL/GenBank/DDBJ whole genome shotgun (WGS) entry which is preliminary data.</text>
</comment>
<dbReference type="Proteomes" id="UP000499080">
    <property type="component" value="Unassembled WGS sequence"/>
</dbReference>
<accession>A0A4Y2VGX9</accession>
<reference evidence="2 3" key="1">
    <citation type="journal article" date="2019" name="Sci. Rep.">
        <title>Orb-weaving spider Araneus ventricosus genome elucidates the spidroin gene catalogue.</title>
        <authorList>
            <person name="Kono N."/>
            <person name="Nakamura H."/>
            <person name="Ohtoshi R."/>
            <person name="Moran D.A.P."/>
            <person name="Shinohara A."/>
            <person name="Yoshida Y."/>
            <person name="Fujiwara M."/>
            <person name="Mori M."/>
            <person name="Tomita M."/>
            <person name="Arakawa K."/>
        </authorList>
    </citation>
    <scope>NUCLEOTIDE SEQUENCE [LARGE SCALE GENOMIC DNA]</scope>
</reference>
<protein>
    <submittedName>
        <fullName evidence="2">Uncharacterized protein</fullName>
    </submittedName>
</protein>
<keyword evidence="1" id="KW-1133">Transmembrane helix</keyword>
<evidence type="ECO:0000313" key="2">
    <source>
        <dbReference type="EMBL" id="GBO23564.1"/>
    </source>
</evidence>
<dbReference type="EMBL" id="BGPR01046627">
    <property type="protein sequence ID" value="GBO23564.1"/>
    <property type="molecule type" value="Genomic_DNA"/>
</dbReference>
<organism evidence="2 3">
    <name type="scientific">Araneus ventricosus</name>
    <name type="common">Orbweaver spider</name>
    <name type="synonym">Epeira ventricosa</name>
    <dbReference type="NCBI Taxonomy" id="182803"/>
    <lineage>
        <taxon>Eukaryota</taxon>
        <taxon>Metazoa</taxon>
        <taxon>Ecdysozoa</taxon>
        <taxon>Arthropoda</taxon>
        <taxon>Chelicerata</taxon>
        <taxon>Arachnida</taxon>
        <taxon>Araneae</taxon>
        <taxon>Araneomorphae</taxon>
        <taxon>Entelegynae</taxon>
        <taxon>Araneoidea</taxon>
        <taxon>Araneidae</taxon>
        <taxon>Araneus</taxon>
    </lineage>
</organism>
<keyword evidence="1" id="KW-0472">Membrane</keyword>
<evidence type="ECO:0000256" key="1">
    <source>
        <dbReference type="SAM" id="Phobius"/>
    </source>
</evidence>